<protein>
    <recommendedName>
        <fullName evidence="4">Aminotransferase-like plant mobile domain-containing protein</fullName>
    </recommendedName>
</protein>
<reference evidence="2" key="1">
    <citation type="submission" date="2015-04" db="UniProtKB">
        <authorList>
            <consortium name="EnsemblPlants"/>
        </authorList>
    </citation>
    <scope>IDENTIFICATION</scope>
</reference>
<organism evidence="2">
    <name type="scientific">Oryza glumipatula</name>
    <dbReference type="NCBI Taxonomy" id="40148"/>
    <lineage>
        <taxon>Eukaryota</taxon>
        <taxon>Viridiplantae</taxon>
        <taxon>Streptophyta</taxon>
        <taxon>Embryophyta</taxon>
        <taxon>Tracheophyta</taxon>
        <taxon>Spermatophyta</taxon>
        <taxon>Magnoliopsida</taxon>
        <taxon>Liliopsida</taxon>
        <taxon>Poales</taxon>
        <taxon>Poaceae</taxon>
        <taxon>BOP clade</taxon>
        <taxon>Oryzoideae</taxon>
        <taxon>Oryzeae</taxon>
        <taxon>Oryzinae</taxon>
        <taxon>Oryza</taxon>
    </lineage>
</organism>
<dbReference type="PANTHER" id="PTHR34835:SF60">
    <property type="entry name" value="OS10G0490300 PROTEIN"/>
    <property type="match status" value="1"/>
</dbReference>
<feature type="compositionally biased region" description="Basic and acidic residues" evidence="1">
    <location>
        <begin position="435"/>
        <end position="449"/>
    </location>
</feature>
<keyword evidence="3" id="KW-1185">Reference proteome</keyword>
<feature type="region of interest" description="Disordered" evidence="1">
    <location>
        <begin position="1"/>
        <end position="48"/>
    </location>
</feature>
<feature type="compositionally biased region" description="Polar residues" evidence="1">
    <location>
        <begin position="454"/>
        <end position="464"/>
    </location>
</feature>
<evidence type="ECO:0008006" key="4">
    <source>
        <dbReference type="Google" id="ProtNLM"/>
    </source>
</evidence>
<dbReference type="AlphaFoldDB" id="A0A0E0B339"/>
<proteinExistence type="predicted"/>
<feature type="compositionally biased region" description="Basic and acidic residues" evidence="1">
    <location>
        <begin position="379"/>
        <end position="392"/>
    </location>
</feature>
<reference evidence="2" key="2">
    <citation type="submission" date="2018-05" db="EMBL/GenBank/DDBJ databases">
        <title>OgluRS3 (Oryza glumaepatula Reference Sequence Version 3).</title>
        <authorList>
            <person name="Zhang J."/>
            <person name="Kudrna D."/>
            <person name="Lee S."/>
            <person name="Talag J."/>
            <person name="Welchert J."/>
            <person name="Wing R.A."/>
        </authorList>
    </citation>
    <scope>NUCLEOTIDE SEQUENCE [LARGE SCALE GENOMIC DNA]</scope>
</reference>
<accession>A0A0E0B339</accession>
<feature type="region of interest" description="Disordered" evidence="1">
    <location>
        <begin position="376"/>
        <end position="523"/>
    </location>
</feature>
<evidence type="ECO:0000313" key="3">
    <source>
        <dbReference type="Proteomes" id="UP000026961"/>
    </source>
</evidence>
<dbReference type="PANTHER" id="PTHR34835">
    <property type="entry name" value="OS07G0283600 PROTEIN-RELATED"/>
    <property type="match status" value="1"/>
</dbReference>
<feature type="compositionally biased region" description="Polar residues" evidence="1">
    <location>
        <begin position="402"/>
        <end position="417"/>
    </location>
</feature>
<sequence>MHCSMASDRTSSDDECSSNSKSDNKVADSDYANSISEEEETSDSDKYITKKDLVSTLKDLRTKLEYDQDKSGSAESPKPRSRLNITYFSNLIEGLSNEQRSIIENSAFGSLLNFQRCAIPLSFVKWIASHTDVSCSDIVVNGRSIPINPNTTNFILGIPNGGLEIKNDNDAGKHFFHQHFGSTKPLISFFGTKLLSDKGVNKLSEDDVLRCFMVVALSTILCPNSDTHPSPKYLEPLIDIKSSSKWNWSKFVYEWLMTYIAKFQKESKSKEQTSKTLGGCGHLLAIKAMEKLSYDAICSGARCIEQQGNNSNMSCNDALLQYHSKSFNPWLIDDISTICKWFTREHSDTTYGKNAQLAAKVLDCVYMSKASLFTQKDTTTTREEKSGEEKSKGGSKQGGSNIAHNENVTCSQLQTTPPSKPTEQENSKSNSNKDNACKETQHADKKASSKDFVCSQQSNNSVASRTRAKRLHSASPLSVVSISPLKKNSSDQKIRKAVRKQPLKATEPISTQPDREESNKDGLFVEPICTIPAKKEEVQPTKNLESNSTEFVIDIEGPYDAEDTIGHTTDKTKFILVNYSNSSEEHKS</sequence>
<evidence type="ECO:0000256" key="1">
    <source>
        <dbReference type="SAM" id="MobiDB-lite"/>
    </source>
</evidence>
<dbReference type="Proteomes" id="UP000026961">
    <property type="component" value="Chromosome 9"/>
</dbReference>
<name>A0A0E0B339_9ORYZ</name>
<evidence type="ECO:0000313" key="2">
    <source>
        <dbReference type="EnsemblPlants" id="OGLUM09G11070.4"/>
    </source>
</evidence>
<dbReference type="Gramene" id="OGLUM09G11070.4">
    <property type="protein sequence ID" value="OGLUM09G11070.4"/>
    <property type="gene ID" value="OGLUM09G11070"/>
</dbReference>
<dbReference type="EnsemblPlants" id="OGLUM09G11070.4">
    <property type="protein sequence ID" value="OGLUM09G11070.4"/>
    <property type="gene ID" value="OGLUM09G11070"/>
</dbReference>